<evidence type="ECO:0000313" key="2">
    <source>
        <dbReference type="Proteomes" id="UP000765509"/>
    </source>
</evidence>
<protein>
    <submittedName>
        <fullName evidence="1">Uncharacterized protein</fullName>
    </submittedName>
</protein>
<accession>A0A9Q3BZT1</accession>
<dbReference type="EMBL" id="AVOT02003631">
    <property type="protein sequence ID" value="MBW0474095.1"/>
    <property type="molecule type" value="Genomic_DNA"/>
</dbReference>
<dbReference type="OrthoDB" id="7553184at2759"/>
<name>A0A9Q3BZT1_9BASI</name>
<organism evidence="1 2">
    <name type="scientific">Austropuccinia psidii MF-1</name>
    <dbReference type="NCBI Taxonomy" id="1389203"/>
    <lineage>
        <taxon>Eukaryota</taxon>
        <taxon>Fungi</taxon>
        <taxon>Dikarya</taxon>
        <taxon>Basidiomycota</taxon>
        <taxon>Pucciniomycotina</taxon>
        <taxon>Pucciniomycetes</taxon>
        <taxon>Pucciniales</taxon>
        <taxon>Sphaerophragmiaceae</taxon>
        <taxon>Austropuccinia</taxon>
    </lineage>
</organism>
<dbReference type="Proteomes" id="UP000765509">
    <property type="component" value="Unassembled WGS sequence"/>
</dbReference>
<sequence>MQVHNILGNSVVDELNWEYNSIPNISNGRAQELSLPSTYREAMVSVNNIEWVCAINEEIESMKTEEVFTEVNLNDALK</sequence>
<comment type="caution">
    <text evidence="1">The sequence shown here is derived from an EMBL/GenBank/DDBJ whole genome shotgun (WGS) entry which is preliminary data.</text>
</comment>
<gene>
    <name evidence="1" type="ORF">O181_013810</name>
</gene>
<evidence type="ECO:0000313" key="1">
    <source>
        <dbReference type="EMBL" id="MBW0474095.1"/>
    </source>
</evidence>
<proteinExistence type="predicted"/>
<reference evidence="1" key="1">
    <citation type="submission" date="2021-03" db="EMBL/GenBank/DDBJ databases">
        <title>Draft genome sequence of rust myrtle Austropuccinia psidii MF-1, a brazilian biotype.</title>
        <authorList>
            <person name="Quecine M.C."/>
            <person name="Pachon D.M.R."/>
            <person name="Bonatelli M.L."/>
            <person name="Correr F.H."/>
            <person name="Franceschini L.M."/>
            <person name="Leite T.F."/>
            <person name="Margarido G.R.A."/>
            <person name="Almeida C.A."/>
            <person name="Ferrarezi J.A."/>
            <person name="Labate C.A."/>
        </authorList>
    </citation>
    <scope>NUCLEOTIDE SEQUENCE</scope>
    <source>
        <strain evidence="1">MF-1</strain>
    </source>
</reference>
<keyword evidence="2" id="KW-1185">Reference proteome</keyword>
<dbReference type="AlphaFoldDB" id="A0A9Q3BZT1"/>